<keyword evidence="1" id="KW-0175">Coiled coil</keyword>
<dbReference type="Proteomes" id="UP000054350">
    <property type="component" value="Unassembled WGS sequence"/>
</dbReference>
<feature type="compositionally biased region" description="Polar residues" evidence="2">
    <location>
        <begin position="347"/>
        <end position="363"/>
    </location>
</feature>
<evidence type="ECO:0000313" key="4">
    <source>
        <dbReference type="Proteomes" id="UP000054350"/>
    </source>
</evidence>
<reference evidence="3 4" key="1">
    <citation type="submission" date="2009-11" db="EMBL/GenBank/DDBJ databases">
        <title>Annotation of Allomyces macrogynus ATCC 38327.</title>
        <authorList>
            <consortium name="The Broad Institute Genome Sequencing Platform"/>
            <person name="Russ C."/>
            <person name="Cuomo C."/>
            <person name="Burger G."/>
            <person name="Gray M.W."/>
            <person name="Holland P.W.H."/>
            <person name="King N."/>
            <person name="Lang F.B.F."/>
            <person name="Roger A.J."/>
            <person name="Ruiz-Trillo I."/>
            <person name="Young S.K."/>
            <person name="Zeng Q."/>
            <person name="Gargeya S."/>
            <person name="Fitzgerald M."/>
            <person name="Haas B."/>
            <person name="Abouelleil A."/>
            <person name="Alvarado L."/>
            <person name="Arachchi H.M."/>
            <person name="Berlin A."/>
            <person name="Chapman S.B."/>
            <person name="Gearin G."/>
            <person name="Goldberg J."/>
            <person name="Griggs A."/>
            <person name="Gujja S."/>
            <person name="Hansen M."/>
            <person name="Heiman D."/>
            <person name="Howarth C."/>
            <person name="Larimer J."/>
            <person name="Lui A."/>
            <person name="MacDonald P.J.P."/>
            <person name="McCowen C."/>
            <person name="Montmayeur A."/>
            <person name="Murphy C."/>
            <person name="Neiman D."/>
            <person name="Pearson M."/>
            <person name="Priest M."/>
            <person name="Roberts A."/>
            <person name="Saif S."/>
            <person name="Shea T."/>
            <person name="Sisk P."/>
            <person name="Stolte C."/>
            <person name="Sykes S."/>
            <person name="Wortman J."/>
            <person name="Nusbaum C."/>
            <person name="Birren B."/>
        </authorList>
    </citation>
    <scope>NUCLEOTIDE SEQUENCE [LARGE SCALE GENOMIC DNA]</scope>
    <source>
        <strain evidence="3 4">ATCC 38327</strain>
    </source>
</reference>
<feature type="compositionally biased region" description="Polar residues" evidence="2">
    <location>
        <begin position="91"/>
        <end position="105"/>
    </location>
</feature>
<gene>
    <name evidence="3" type="ORF">AMAG_01328</name>
</gene>
<reference evidence="4" key="2">
    <citation type="submission" date="2009-11" db="EMBL/GenBank/DDBJ databases">
        <title>The Genome Sequence of Allomyces macrogynus strain ATCC 38327.</title>
        <authorList>
            <consortium name="The Broad Institute Genome Sequencing Platform"/>
            <person name="Russ C."/>
            <person name="Cuomo C."/>
            <person name="Shea T."/>
            <person name="Young S.K."/>
            <person name="Zeng Q."/>
            <person name="Koehrsen M."/>
            <person name="Haas B."/>
            <person name="Borodovsky M."/>
            <person name="Guigo R."/>
            <person name="Alvarado L."/>
            <person name="Berlin A."/>
            <person name="Borenstein D."/>
            <person name="Chen Z."/>
            <person name="Engels R."/>
            <person name="Freedman E."/>
            <person name="Gellesch M."/>
            <person name="Goldberg J."/>
            <person name="Griggs A."/>
            <person name="Gujja S."/>
            <person name="Heiman D."/>
            <person name="Hepburn T."/>
            <person name="Howarth C."/>
            <person name="Jen D."/>
            <person name="Larson L."/>
            <person name="Lewis B."/>
            <person name="Mehta T."/>
            <person name="Park D."/>
            <person name="Pearson M."/>
            <person name="Roberts A."/>
            <person name="Saif S."/>
            <person name="Shenoy N."/>
            <person name="Sisk P."/>
            <person name="Stolte C."/>
            <person name="Sykes S."/>
            <person name="Walk T."/>
            <person name="White J."/>
            <person name="Yandava C."/>
            <person name="Burger G."/>
            <person name="Gray M.W."/>
            <person name="Holland P.W.H."/>
            <person name="King N."/>
            <person name="Lang F.B.F."/>
            <person name="Roger A.J."/>
            <person name="Ruiz-Trillo I."/>
            <person name="Lander E."/>
            <person name="Nusbaum C."/>
        </authorList>
    </citation>
    <scope>NUCLEOTIDE SEQUENCE [LARGE SCALE GENOMIC DNA]</scope>
    <source>
        <strain evidence="4">ATCC 38327</strain>
    </source>
</reference>
<name>A0A0L0RYH5_ALLM3</name>
<feature type="region of interest" description="Disordered" evidence="2">
    <location>
        <begin position="279"/>
        <end position="363"/>
    </location>
</feature>
<feature type="region of interest" description="Disordered" evidence="2">
    <location>
        <begin position="68"/>
        <end position="114"/>
    </location>
</feature>
<feature type="coiled-coil region" evidence="1">
    <location>
        <begin position="165"/>
        <end position="199"/>
    </location>
</feature>
<feature type="compositionally biased region" description="Polar residues" evidence="2">
    <location>
        <begin position="317"/>
        <end position="331"/>
    </location>
</feature>
<feature type="region of interest" description="Disordered" evidence="2">
    <location>
        <begin position="207"/>
        <end position="229"/>
    </location>
</feature>
<dbReference type="VEuPathDB" id="FungiDB:AMAG_01328"/>
<evidence type="ECO:0000256" key="2">
    <source>
        <dbReference type="SAM" id="MobiDB-lite"/>
    </source>
</evidence>
<dbReference type="EMBL" id="GG745329">
    <property type="protein sequence ID" value="KNE55437.1"/>
    <property type="molecule type" value="Genomic_DNA"/>
</dbReference>
<dbReference type="OrthoDB" id="5585853at2759"/>
<feature type="compositionally biased region" description="Pro residues" evidence="2">
    <location>
        <begin position="400"/>
        <end position="413"/>
    </location>
</feature>
<feature type="compositionally biased region" description="Polar residues" evidence="2">
    <location>
        <begin position="281"/>
        <end position="293"/>
    </location>
</feature>
<proteinExistence type="predicted"/>
<feature type="compositionally biased region" description="Low complexity" evidence="2">
    <location>
        <begin position="294"/>
        <end position="307"/>
    </location>
</feature>
<keyword evidence="4" id="KW-1185">Reference proteome</keyword>
<dbReference type="AlphaFoldDB" id="A0A0L0RYH5"/>
<evidence type="ECO:0000313" key="3">
    <source>
        <dbReference type="EMBL" id="KNE55437.1"/>
    </source>
</evidence>
<protein>
    <submittedName>
        <fullName evidence="3">Uncharacterized protein</fullName>
    </submittedName>
</protein>
<accession>A0A0L0RYH5</accession>
<sequence>MAATVHIAPALIGDSTSANLTPVGAGASTPLGSAPSAADAAWDGCLKDLERMVVALFHENARLRRSVLSRSSSDLVPAHDERVATPPLSASAVNATRTSTRTPSQDAPGADHDDLESNASFVFLTEHEGRGSPLLATDTERDAAVADAGAAARNRDDDGDVAPEVDALREENQLLKAQLRAAQNQLAALATASRRLREAVAQAVGGGGALDMEAPSPRDAASKASSDIDATESALVTLVGERDQLKWECAHGQDTIQALHDQIRVLEQQQLAPPVAAVASRSGSQDNVHSASETTTTTPLSPRRSLLNRFHVELPQGTASTDAFTGASTPRSPRRHGSAAAGAKTPPSYTIAPTRSATPPSLSENDLLRFLLPESRSHTPTTASPGASPAMATRTRGAPPGTPPSRPFTPPAALPSSLLF</sequence>
<organism evidence="3 4">
    <name type="scientific">Allomyces macrogynus (strain ATCC 38327)</name>
    <name type="common">Allomyces javanicus var. macrogynus</name>
    <dbReference type="NCBI Taxonomy" id="578462"/>
    <lineage>
        <taxon>Eukaryota</taxon>
        <taxon>Fungi</taxon>
        <taxon>Fungi incertae sedis</taxon>
        <taxon>Blastocladiomycota</taxon>
        <taxon>Blastocladiomycetes</taxon>
        <taxon>Blastocladiales</taxon>
        <taxon>Blastocladiaceae</taxon>
        <taxon>Allomyces</taxon>
    </lineage>
</organism>
<feature type="region of interest" description="Disordered" evidence="2">
    <location>
        <begin position="376"/>
        <end position="420"/>
    </location>
</feature>
<evidence type="ECO:0000256" key="1">
    <source>
        <dbReference type="SAM" id="Coils"/>
    </source>
</evidence>